<feature type="compositionally biased region" description="Low complexity" evidence="7">
    <location>
        <begin position="41"/>
        <end position="52"/>
    </location>
</feature>
<dbReference type="GO" id="GO:0004089">
    <property type="term" value="F:carbonate dehydratase activity"/>
    <property type="evidence" value="ECO:0007669"/>
    <property type="project" value="UniProtKB-EC"/>
</dbReference>
<dbReference type="PANTHER" id="PTHR18952:SF265">
    <property type="entry name" value="CARBONIC ANHYDRASE"/>
    <property type="match status" value="1"/>
</dbReference>
<dbReference type="AlphaFoldDB" id="V4Q810"/>
<dbReference type="Pfam" id="PF00194">
    <property type="entry name" value="Carb_anhydrase"/>
    <property type="match status" value="1"/>
</dbReference>
<feature type="region of interest" description="Disordered" evidence="7">
    <location>
        <begin position="28"/>
        <end position="52"/>
    </location>
</feature>
<dbReference type="PANTHER" id="PTHR18952">
    <property type="entry name" value="CARBONIC ANHYDRASE"/>
    <property type="match status" value="1"/>
</dbReference>
<dbReference type="Proteomes" id="UP000017837">
    <property type="component" value="Unassembled WGS sequence"/>
</dbReference>
<evidence type="ECO:0000259" key="9">
    <source>
        <dbReference type="PROSITE" id="PS51144"/>
    </source>
</evidence>
<evidence type="ECO:0000256" key="2">
    <source>
        <dbReference type="ARBA" id="ARBA00012925"/>
    </source>
</evidence>
<dbReference type="PROSITE" id="PS51144">
    <property type="entry name" value="ALPHA_CA_2"/>
    <property type="match status" value="1"/>
</dbReference>
<name>V4Q810_9CAUL</name>
<feature type="signal peptide" evidence="8">
    <location>
        <begin position="1"/>
        <end position="27"/>
    </location>
</feature>
<evidence type="ECO:0000256" key="8">
    <source>
        <dbReference type="SAM" id="SignalP"/>
    </source>
</evidence>
<feature type="domain" description="Alpha-carbonic anhydrase" evidence="9">
    <location>
        <begin position="57"/>
        <end position="282"/>
    </location>
</feature>
<comment type="caution">
    <text evidence="10">The sequence shown here is derived from an EMBL/GenBank/DDBJ whole genome shotgun (WGS) entry which is preliminary data.</text>
</comment>
<dbReference type="InterPro" id="IPR041891">
    <property type="entry name" value="Alpha_CA_prokaryot-like"/>
</dbReference>
<keyword evidence="8" id="KW-0732">Signal</keyword>
<keyword evidence="3" id="KW-0479">Metal-binding</keyword>
<evidence type="ECO:0000256" key="3">
    <source>
        <dbReference type="ARBA" id="ARBA00022723"/>
    </source>
</evidence>
<sequence>MKMSRAHRIVAVSLLALSLVACSGKKADEHAPDATEHGSAEHGAAAAGHGSETGAVQHWTYSGNEGPAHWAQMGGPNAVCSAGQRQSPVDISGNTRNMSSHMVMAYHASTATIQNNGHTIVVTPKDGGGVEIDGNLFTLKQFHFHSPSEHAINGHATALEAHFVHQDAKGHYLVISVMSDIGAADPMLASLWTYLPSDPGQPVPLPDLLINAQDLMPGTEDFYVYSGSLTTPPCTEEVTWMVFSSPLTVSAEQADAFQRLIGPNARPLQPAHGRDFLHMAGS</sequence>
<protein>
    <recommendedName>
        <fullName evidence="2">carbonic anhydrase</fullName>
        <ecNumber evidence="2">4.2.1.1</ecNumber>
    </recommendedName>
</protein>
<organism evidence="10 11">
    <name type="scientific">Asticcacaulis benevestitus DSM 16100 = ATCC BAA-896</name>
    <dbReference type="NCBI Taxonomy" id="1121022"/>
    <lineage>
        <taxon>Bacteria</taxon>
        <taxon>Pseudomonadati</taxon>
        <taxon>Pseudomonadota</taxon>
        <taxon>Alphaproteobacteria</taxon>
        <taxon>Caulobacterales</taxon>
        <taxon>Caulobacteraceae</taxon>
        <taxon>Asticcacaulis</taxon>
    </lineage>
</organism>
<evidence type="ECO:0000313" key="11">
    <source>
        <dbReference type="Proteomes" id="UP000017837"/>
    </source>
</evidence>
<evidence type="ECO:0000256" key="5">
    <source>
        <dbReference type="ARBA" id="ARBA00023239"/>
    </source>
</evidence>
<dbReference type="EC" id="4.2.1.1" evidence="2"/>
<comment type="catalytic activity">
    <reaction evidence="6">
        <text>hydrogencarbonate + H(+) = CO2 + H2O</text>
        <dbReference type="Rhea" id="RHEA:10748"/>
        <dbReference type="ChEBI" id="CHEBI:15377"/>
        <dbReference type="ChEBI" id="CHEBI:15378"/>
        <dbReference type="ChEBI" id="CHEBI:16526"/>
        <dbReference type="ChEBI" id="CHEBI:17544"/>
        <dbReference type="EC" id="4.2.1.1"/>
    </reaction>
</comment>
<dbReference type="GO" id="GO:0008270">
    <property type="term" value="F:zinc ion binding"/>
    <property type="evidence" value="ECO:0007669"/>
    <property type="project" value="InterPro"/>
</dbReference>
<proteinExistence type="inferred from homology"/>
<evidence type="ECO:0000313" key="10">
    <source>
        <dbReference type="EMBL" id="ESQ93985.1"/>
    </source>
</evidence>
<dbReference type="PATRIC" id="fig|1121022.4.peg.925"/>
<dbReference type="SMART" id="SM01057">
    <property type="entry name" value="Carb_anhydrase"/>
    <property type="match status" value="1"/>
</dbReference>
<dbReference type="SUPFAM" id="SSF51069">
    <property type="entry name" value="Carbonic anhydrase"/>
    <property type="match status" value="1"/>
</dbReference>
<dbReference type="InterPro" id="IPR036398">
    <property type="entry name" value="CA_dom_sf"/>
</dbReference>
<feature type="compositionally biased region" description="Basic and acidic residues" evidence="7">
    <location>
        <begin position="28"/>
        <end position="40"/>
    </location>
</feature>
<evidence type="ECO:0000256" key="1">
    <source>
        <dbReference type="ARBA" id="ARBA00010718"/>
    </source>
</evidence>
<comment type="similarity">
    <text evidence="1">Belongs to the alpha-carbonic anhydrase family.</text>
</comment>
<keyword evidence="4" id="KW-0862">Zinc</keyword>
<dbReference type="Gene3D" id="3.10.200.10">
    <property type="entry name" value="Alpha carbonic anhydrase"/>
    <property type="match status" value="1"/>
</dbReference>
<reference evidence="10 11" key="1">
    <citation type="journal article" date="2014" name="Nature">
        <title>Sequential evolution of bacterial morphology by co-option of a developmental regulator.</title>
        <authorList>
            <person name="Jiang C."/>
            <person name="Brown P.J."/>
            <person name="Ducret A."/>
            <person name="Brun Y.V."/>
        </authorList>
    </citation>
    <scope>NUCLEOTIDE SEQUENCE [LARGE SCALE GENOMIC DNA]</scope>
    <source>
        <strain evidence="10 11">DSM 16100</strain>
    </source>
</reference>
<accession>V4Q810</accession>
<dbReference type="RefSeq" id="WP_018079920.1">
    <property type="nucleotide sequence ID" value="NZ_AQWM01000001.1"/>
</dbReference>
<dbReference type="InterPro" id="IPR001148">
    <property type="entry name" value="CA_dom"/>
</dbReference>
<keyword evidence="5" id="KW-0456">Lyase</keyword>
<gene>
    <name evidence="10" type="ORF">ABENE_04660</name>
</gene>
<keyword evidence="11" id="KW-1185">Reference proteome</keyword>
<feature type="chain" id="PRO_5004724694" description="carbonic anhydrase" evidence="8">
    <location>
        <begin position="28"/>
        <end position="282"/>
    </location>
</feature>
<dbReference type="eggNOG" id="COG3338">
    <property type="taxonomic scope" value="Bacteria"/>
</dbReference>
<evidence type="ECO:0000256" key="4">
    <source>
        <dbReference type="ARBA" id="ARBA00022833"/>
    </source>
</evidence>
<evidence type="ECO:0000256" key="7">
    <source>
        <dbReference type="SAM" id="MobiDB-lite"/>
    </source>
</evidence>
<dbReference type="EMBL" id="AWGB01000006">
    <property type="protein sequence ID" value="ESQ93985.1"/>
    <property type="molecule type" value="Genomic_DNA"/>
</dbReference>
<dbReference type="STRING" id="1121022.GCA_000376105_00239"/>
<dbReference type="CDD" id="cd03124">
    <property type="entry name" value="alpha_CA_prokaryotic_like"/>
    <property type="match status" value="1"/>
</dbReference>
<dbReference type="InterPro" id="IPR023561">
    <property type="entry name" value="Carbonic_anhydrase_a-class"/>
</dbReference>
<evidence type="ECO:0000256" key="6">
    <source>
        <dbReference type="ARBA" id="ARBA00048348"/>
    </source>
</evidence>
<dbReference type="PROSITE" id="PS51257">
    <property type="entry name" value="PROKAR_LIPOPROTEIN"/>
    <property type="match status" value="1"/>
</dbReference>